<feature type="region of interest" description="Disordered" evidence="1">
    <location>
        <begin position="465"/>
        <end position="497"/>
    </location>
</feature>
<evidence type="ECO:0000313" key="2">
    <source>
        <dbReference type="EMBL" id="MDT0634870.1"/>
    </source>
</evidence>
<proteinExistence type="predicted"/>
<protein>
    <submittedName>
        <fullName evidence="2">Uncharacterized protein</fullName>
    </submittedName>
</protein>
<feature type="compositionally biased region" description="Basic and acidic residues" evidence="1">
    <location>
        <begin position="265"/>
        <end position="279"/>
    </location>
</feature>
<reference evidence="2 3" key="1">
    <citation type="submission" date="2023-09" db="EMBL/GenBank/DDBJ databases">
        <authorList>
            <person name="Rey-Velasco X."/>
        </authorList>
    </citation>
    <scope>NUCLEOTIDE SEQUENCE [LARGE SCALE GENOMIC DNA]</scope>
    <source>
        <strain evidence="2 3">W335</strain>
    </source>
</reference>
<dbReference type="RefSeq" id="WP_311652690.1">
    <property type="nucleotide sequence ID" value="NZ_JAVRIB010000006.1"/>
</dbReference>
<keyword evidence="3" id="KW-1185">Reference proteome</keyword>
<dbReference type="Proteomes" id="UP001251857">
    <property type="component" value="Unassembled WGS sequence"/>
</dbReference>
<dbReference type="EMBL" id="JAVRIB010000006">
    <property type="protein sequence ID" value="MDT0634870.1"/>
    <property type="molecule type" value="Genomic_DNA"/>
</dbReference>
<comment type="caution">
    <text evidence="2">The sequence shown here is derived from an EMBL/GenBank/DDBJ whole genome shotgun (WGS) entry which is preliminary data.</text>
</comment>
<accession>A0ABU3C003</accession>
<gene>
    <name evidence="2" type="ORF">RM532_07845</name>
</gene>
<sequence>MALLPTTHRIGRWEREHCKTDTPLGRRAKLTGRVVAPRLTAGDKQLIRDSYKRHRQLGKSLKSIYEDALKLTWGCKPTKNSEGFFFYYHPQGRPYPTFRQYQYELFKGIGSEQIRIDKRGKEYVRNKTAASRGRFTEHTANLMERVEADGDWSSAHPIGLDKSPLPRIVTVRLIDSLSGCHIGVGFSEGAERAEAYRSAEFAAAIGLRRYSGLFGLDPGEFETPSPGLIQVSITDRGSGATQQVGDPAPIRELATAYSGQSKSLVESHHPRTSQDREAPSHMVSNLGPVQMAAQEVMRAIAHNYESDASGRMTPEMLAANVAATPISIWHYMETRGRTAAGRISFEAAVRRFLQRKNFSITRRGVTLEHFRFGSPDFDVQKHLRRDGVASVTGYILPMCVRHVWVESTVGLIQLDAQLPFADSDSQLYLSLTELQHHAERTRASQTAQRDQRQAARAYAKQHFLEQTGNEFDRSSRRAGAARLGNHRSKTRADGDFS</sequence>
<organism evidence="2 3">
    <name type="scientific">Spectribacter hydrogenoxidans</name>
    <dbReference type="NCBI Taxonomy" id="3075608"/>
    <lineage>
        <taxon>Bacteria</taxon>
        <taxon>Pseudomonadati</taxon>
        <taxon>Pseudomonadota</taxon>
        <taxon>Gammaproteobacteria</taxon>
        <taxon>Salinisphaerales</taxon>
        <taxon>Salinisphaeraceae</taxon>
        <taxon>Spectribacter</taxon>
    </lineage>
</organism>
<evidence type="ECO:0000313" key="3">
    <source>
        <dbReference type="Proteomes" id="UP001251857"/>
    </source>
</evidence>
<evidence type="ECO:0000256" key="1">
    <source>
        <dbReference type="SAM" id="MobiDB-lite"/>
    </source>
</evidence>
<feature type="region of interest" description="Disordered" evidence="1">
    <location>
        <begin position="259"/>
        <end position="281"/>
    </location>
</feature>
<name>A0ABU3C003_9GAMM</name>